<evidence type="ECO:0000256" key="2">
    <source>
        <dbReference type="SAM" id="MobiDB-lite"/>
    </source>
</evidence>
<dbReference type="Proteomes" id="UP000693981">
    <property type="component" value="Unassembled WGS sequence"/>
</dbReference>
<feature type="transmembrane region" description="Helical" evidence="3">
    <location>
        <begin position="114"/>
        <end position="137"/>
    </location>
</feature>
<dbReference type="AlphaFoldDB" id="A0A8T1WMW5"/>
<evidence type="ECO:0000313" key="5">
    <source>
        <dbReference type="Proteomes" id="UP000693981"/>
    </source>
</evidence>
<feature type="coiled-coil region" evidence="1">
    <location>
        <begin position="2"/>
        <end position="82"/>
    </location>
</feature>
<keyword evidence="5" id="KW-1185">Reference proteome</keyword>
<reference evidence="4" key="1">
    <citation type="submission" date="2021-02" db="EMBL/GenBank/DDBJ databases">
        <authorList>
            <person name="Palmer J.M."/>
        </authorList>
    </citation>
    <scope>NUCLEOTIDE SEQUENCE</scope>
    <source>
        <strain evidence="4">SCRP23</strain>
    </source>
</reference>
<keyword evidence="3" id="KW-1133">Transmembrane helix</keyword>
<keyword evidence="1" id="KW-0175">Coiled coil</keyword>
<keyword evidence="3" id="KW-0812">Transmembrane</keyword>
<protein>
    <recommendedName>
        <fullName evidence="6">Transmembrane protein</fullName>
    </recommendedName>
</protein>
<accession>A0A8T1WMW5</accession>
<comment type="caution">
    <text evidence="4">The sequence shown here is derived from an EMBL/GenBank/DDBJ whole genome shotgun (WGS) entry which is preliminary data.</text>
</comment>
<evidence type="ECO:0008006" key="6">
    <source>
        <dbReference type="Google" id="ProtNLM"/>
    </source>
</evidence>
<evidence type="ECO:0000313" key="4">
    <source>
        <dbReference type="EMBL" id="KAG7394541.1"/>
    </source>
</evidence>
<dbReference type="OrthoDB" id="165641at2759"/>
<feature type="region of interest" description="Disordered" evidence="2">
    <location>
        <begin position="166"/>
        <end position="192"/>
    </location>
</feature>
<organism evidence="4 5">
    <name type="scientific">Phytophthora boehmeriae</name>
    <dbReference type="NCBI Taxonomy" id="109152"/>
    <lineage>
        <taxon>Eukaryota</taxon>
        <taxon>Sar</taxon>
        <taxon>Stramenopiles</taxon>
        <taxon>Oomycota</taxon>
        <taxon>Peronosporomycetes</taxon>
        <taxon>Peronosporales</taxon>
        <taxon>Peronosporaceae</taxon>
        <taxon>Phytophthora</taxon>
    </lineage>
</organism>
<evidence type="ECO:0000256" key="3">
    <source>
        <dbReference type="SAM" id="Phobius"/>
    </source>
</evidence>
<gene>
    <name evidence="4" type="ORF">PHYBOEH_005033</name>
</gene>
<proteinExistence type="predicted"/>
<feature type="compositionally biased region" description="Basic and acidic residues" evidence="2">
    <location>
        <begin position="174"/>
        <end position="192"/>
    </location>
</feature>
<evidence type="ECO:0000256" key="1">
    <source>
        <dbReference type="SAM" id="Coils"/>
    </source>
</evidence>
<dbReference type="EMBL" id="JAGDFL010000266">
    <property type="protein sequence ID" value="KAG7394541.1"/>
    <property type="molecule type" value="Genomic_DNA"/>
</dbReference>
<sequence>MQQVAQEEMQTAKEEVDNALEKLVRNITIWRETYHKLKATNAQNRKTLQQLRDQKQQQKEDRKRQELRKLRQQEKIREQQEKITKVATSETVWKTVVTLYLSAEQFAWGMYRQLVLPVVAIMVFFGLMTVAIARLYAAEQARRAPRVLYSGYPKNYRQKQADAAPVADAAGLRSRAERRAVPRRERNDLVGN</sequence>
<keyword evidence="3" id="KW-0472">Membrane</keyword>
<name>A0A8T1WMW5_9STRA</name>